<name>A0ABX0V117_9HYPH</name>
<dbReference type="Gene3D" id="3.40.50.10070">
    <property type="entry name" value="TolB, N-terminal domain"/>
    <property type="match status" value="1"/>
</dbReference>
<dbReference type="InterPro" id="IPR011990">
    <property type="entry name" value="TPR-like_helical_dom_sf"/>
</dbReference>
<dbReference type="SMART" id="SM01043">
    <property type="entry name" value="BTAD"/>
    <property type="match status" value="1"/>
</dbReference>
<dbReference type="EMBL" id="JAASQI010000002">
    <property type="protein sequence ID" value="NIJ57520.1"/>
    <property type="molecule type" value="Genomic_DNA"/>
</dbReference>
<protein>
    <submittedName>
        <fullName evidence="2">TolB-like protein/DNA-binding SARP family transcriptional activator</fullName>
    </submittedName>
</protein>
<feature type="domain" description="Bacterial transcriptional activator" evidence="1">
    <location>
        <begin position="105"/>
        <end position="241"/>
    </location>
</feature>
<proteinExistence type="predicted"/>
<dbReference type="Proteomes" id="UP001429580">
    <property type="component" value="Unassembled WGS sequence"/>
</dbReference>
<dbReference type="InterPro" id="IPR019734">
    <property type="entry name" value="TPR_rpt"/>
</dbReference>
<dbReference type="SMART" id="SM00028">
    <property type="entry name" value="TPR"/>
    <property type="match status" value="3"/>
</dbReference>
<dbReference type="Pfam" id="PF03704">
    <property type="entry name" value="BTAD"/>
    <property type="match status" value="1"/>
</dbReference>
<dbReference type="InterPro" id="IPR016032">
    <property type="entry name" value="Sig_transdc_resp-reg_C-effctor"/>
</dbReference>
<dbReference type="Gene3D" id="1.25.40.10">
    <property type="entry name" value="Tetratricopeptide repeat domain"/>
    <property type="match status" value="2"/>
</dbReference>
<keyword evidence="3" id="KW-1185">Reference proteome</keyword>
<accession>A0ABX0V117</accession>
<dbReference type="SUPFAM" id="SSF48452">
    <property type="entry name" value="TPR-like"/>
    <property type="match status" value="2"/>
</dbReference>
<dbReference type="SUPFAM" id="SSF46894">
    <property type="entry name" value="C-terminal effector domain of the bipartite response regulators"/>
    <property type="match status" value="1"/>
</dbReference>
<gene>
    <name evidence="2" type="ORF">FHS82_001346</name>
</gene>
<dbReference type="PANTHER" id="PTHR35807">
    <property type="entry name" value="TRANSCRIPTIONAL REGULATOR REDD-RELATED"/>
    <property type="match status" value="1"/>
</dbReference>
<evidence type="ECO:0000313" key="2">
    <source>
        <dbReference type="EMBL" id="NIJ57520.1"/>
    </source>
</evidence>
<reference evidence="2 3" key="1">
    <citation type="submission" date="2020-03" db="EMBL/GenBank/DDBJ databases">
        <title>Genomic Encyclopedia of Type Strains, Phase IV (KMG-IV): sequencing the most valuable type-strain genomes for metagenomic binning, comparative biology and taxonomic classification.</title>
        <authorList>
            <person name="Goeker M."/>
        </authorList>
    </citation>
    <scope>NUCLEOTIDE SEQUENCE [LARGE SCALE GENOMIC DNA]</scope>
    <source>
        <strain evidence="2 3">DSM 103870</strain>
    </source>
</reference>
<organism evidence="2 3">
    <name type="scientific">Pseudochelatococcus lubricantis</name>
    <dbReference type="NCBI Taxonomy" id="1538102"/>
    <lineage>
        <taxon>Bacteria</taxon>
        <taxon>Pseudomonadati</taxon>
        <taxon>Pseudomonadota</taxon>
        <taxon>Alphaproteobacteria</taxon>
        <taxon>Hyphomicrobiales</taxon>
        <taxon>Chelatococcaceae</taxon>
        <taxon>Pseudochelatococcus</taxon>
    </lineage>
</organism>
<comment type="caution">
    <text evidence="2">The sequence shown here is derived from an EMBL/GenBank/DDBJ whole genome shotgun (WGS) entry which is preliminary data.</text>
</comment>
<dbReference type="InterPro" id="IPR005158">
    <property type="entry name" value="BTAD"/>
</dbReference>
<evidence type="ECO:0000313" key="3">
    <source>
        <dbReference type="Proteomes" id="UP001429580"/>
    </source>
</evidence>
<sequence length="673" mass="71741">MGTMQNARDDSGSTMPVLLLLGNARIRTAADESVPLTEKLALLAGYLATSTTRGRRRGQIAEQLWPDRGEEQARGSLRNALSRLRAIGIGVSTDGDVVALAHLPTDIAQLAEAALAPVDVDTAMALSSPFLDGIEAPGSEIHDWLVFERARHRTLAQRALALASQAASERGEKAEALAAASLLLTLDPCRERSHRLLMRLHAAAGDRAAALTQFRACCEILKVELGVTPSEGTLALARELSGDGSIPSSSAPRGGSAAPVPAARPSGAARPAWEFRLSVAVLPFVHDEGDPDQRFLAEGIADDITTELTRHRDFLVIARPSSLRFTLPAEAARDLGVRYVVTGTLRVGAGKVSLSAGLVDEVSGRHLWAVRHEGVMDDFFVLRDRIVAELTTGLDAEIRLAERERAASGPPADLGAWELFHRGMWHAYHFEAGDIARAEACFSRASALAPEFALPHAGLAYAAVLRIALLMELDTQAGVTRGIAHASRAFELDPSSPFVLVMLGRLRVLAGDIGGGFDLLSRARDRHPSYAHVHYCLALSHHAAGEPALALEAVDMALRLSPRDPLLPMFLTARAASCYFMNRLEEAERGAREALAVKRGEAWALMVLALVLAETGRCDEARDLLSGSGGATPGLQPATIWPMIARALPAGGRARATRALALIGLPPPDDQPA</sequence>
<dbReference type="InterPro" id="IPR051677">
    <property type="entry name" value="AfsR-DnrI-RedD_regulator"/>
</dbReference>
<evidence type="ECO:0000259" key="1">
    <source>
        <dbReference type="SMART" id="SM01043"/>
    </source>
</evidence>